<protein>
    <submittedName>
        <fullName evidence="1">Uncharacterized protein</fullName>
    </submittedName>
</protein>
<proteinExistence type="predicted"/>
<name>A0ABW4HTW8_9BACI</name>
<dbReference type="RefSeq" id="WP_379597837.1">
    <property type="nucleotide sequence ID" value="NZ_JBHUDE010000104.1"/>
</dbReference>
<organism evidence="1 2">
    <name type="scientific">Oceanobacillus luteolus</name>
    <dbReference type="NCBI Taxonomy" id="1274358"/>
    <lineage>
        <taxon>Bacteria</taxon>
        <taxon>Bacillati</taxon>
        <taxon>Bacillota</taxon>
        <taxon>Bacilli</taxon>
        <taxon>Bacillales</taxon>
        <taxon>Bacillaceae</taxon>
        <taxon>Oceanobacillus</taxon>
    </lineage>
</organism>
<accession>A0ABW4HTW8</accession>
<gene>
    <name evidence="1" type="ORF">ACFSBH_12720</name>
</gene>
<sequence length="124" mass="14247">MDAKDLQELPSLERAEFINKLLLEYDDDHLKNAAKAVGMKYSAFCKIMREGGFTYSQSKKQYEKTISLEEYKEIQTSTSIDNGSDEALRFIADHLNELKQLLRQHETQLLLDPIVYAPDSKSVT</sequence>
<evidence type="ECO:0000313" key="2">
    <source>
        <dbReference type="Proteomes" id="UP001597221"/>
    </source>
</evidence>
<evidence type="ECO:0000313" key="1">
    <source>
        <dbReference type="EMBL" id="MFD1608492.1"/>
    </source>
</evidence>
<reference evidence="2" key="1">
    <citation type="journal article" date="2019" name="Int. J. Syst. Evol. Microbiol.">
        <title>The Global Catalogue of Microorganisms (GCM) 10K type strain sequencing project: providing services to taxonomists for standard genome sequencing and annotation.</title>
        <authorList>
            <consortium name="The Broad Institute Genomics Platform"/>
            <consortium name="The Broad Institute Genome Sequencing Center for Infectious Disease"/>
            <person name="Wu L."/>
            <person name="Ma J."/>
        </authorList>
    </citation>
    <scope>NUCLEOTIDE SEQUENCE [LARGE SCALE GENOMIC DNA]</scope>
    <source>
        <strain evidence="2">CGMCC 1.12376</strain>
    </source>
</reference>
<keyword evidence="2" id="KW-1185">Reference proteome</keyword>
<comment type="caution">
    <text evidence="1">The sequence shown here is derived from an EMBL/GenBank/DDBJ whole genome shotgun (WGS) entry which is preliminary data.</text>
</comment>
<dbReference type="EMBL" id="JBHUDE010000104">
    <property type="protein sequence ID" value="MFD1608492.1"/>
    <property type="molecule type" value="Genomic_DNA"/>
</dbReference>
<dbReference type="Proteomes" id="UP001597221">
    <property type="component" value="Unassembled WGS sequence"/>
</dbReference>